<dbReference type="PROSITE" id="PS01124">
    <property type="entry name" value="HTH_ARAC_FAMILY_2"/>
    <property type="match status" value="1"/>
</dbReference>
<dbReference type="PANTHER" id="PTHR46796:SF13">
    <property type="entry name" value="HTH-TYPE TRANSCRIPTIONAL ACTIVATOR RHAS"/>
    <property type="match status" value="1"/>
</dbReference>
<feature type="domain" description="HTH araC/xylS-type" evidence="5">
    <location>
        <begin position="175"/>
        <end position="273"/>
    </location>
</feature>
<reference evidence="6" key="1">
    <citation type="submission" date="2020-09" db="EMBL/GenBank/DDBJ databases">
        <title>A novel bacterium of genus Paenibacillus, isolated from South China Sea.</title>
        <authorList>
            <person name="Huang H."/>
            <person name="Mo K."/>
            <person name="Hu Y."/>
        </authorList>
    </citation>
    <scope>NUCLEOTIDE SEQUENCE</scope>
    <source>
        <strain evidence="6">IB182496</strain>
    </source>
</reference>
<evidence type="ECO:0000256" key="3">
    <source>
        <dbReference type="ARBA" id="ARBA00023125"/>
    </source>
</evidence>
<dbReference type="Gene3D" id="1.10.10.60">
    <property type="entry name" value="Homeodomain-like"/>
    <property type="match status" value="2"/>
</dbReference>
<dbReference type="InterPro" id="IPR020449">
    <property type="entry name" value="Tscrpt_reg_AraC-type_HTH"/>
</dbReference>
<dbReference type="SUPFAM" id="SSF51215">
    <property type="entry name" value="Regulatory protein AraC"/>
    <property type="match status" value="1"/>
</dbReference>
<dbReference type="RefSeq" id="WP_190919161.1">
    <property type="nucleotide sequence ID" value="NZ_JACXIZ010000026.1"/>
</dbReference>
<dbReference type="EMBL" id="JACXIZ010000026">
    <property type="protein sequence ID" value="MBD2846602.1"/>
    <property type="molecule type" value="Genomic_DNA"/>
</dbReference>
<evidence type="ECO:0000259" key="5">
    <source>
        <dbReference type="PROSITE" id="PS01124"/>
    </source>
</evidence>
<dbReference type="SUPFAM" id="SSF46689">
    <property type="entry name" value="Homeodomain-like"/>
    <property type="match status" value="2"/>
</dbReference>
<dbReference type="AlphaFoldDB" id="A0A927GTD2"/>
<evidence type="ECO:0000256" key="2">
    <source>
        <dbReference type="ARBA" id="ARBA00023015"/>
    </source>
</evidence>
<keyword evidence="7" id="KW-1185">Reference proteome</keyword>
<keyword evidence="3" id="KW-0238">DNA-binding</keyword>
<dbReference type="PRINTS" id="PR00032">
    <property type="entry name" value="HTHARAC"/>
</dbReference>
<keyword evidence="4" id="KW-0804">Transcription</keyword>
<dbReference type="Pfam" id="PF12833">
    <property type="entry name" value="HTH_18"/>
    <property type="match status" value="1"/>
</dbReference>
<evidence type="ECO:0000256" key="4">
    <source>
        <dbReference type="ARBA" id="ARBA00023163"/>
    </source>
</evidence>
<evidence type="ECO:0000313" key="7">
    <source>
        <dbReference type="Proteomes" id="UP000621560"/>
    </source>
</evidence>
<evidence type="ECO:0000256" key="1">
    <source>
        <dbReference type="ARBA" id="ARBA00022490"/>
    </source>
</evidence>
<accession>A0A927GTD2</accession>
<dbReference type="PANTHER" id="PTHR46796">
    <property type="entry name" value="HTH-TYPE TRANSCRIPTIONAL ACTIVATOR RHAS-RELATED"/>
    <property type="match status" value="1"/>
</dbReference>
<comment type="caution">
    <text evidence="6">The sequence shown here is derived from an EMBL/GenBank/DDBJ whole genome shotgun (WGS) entry which is preliminary data.</text>
</comment>
<keyword evidence="2" id="KW-0805">Transcription regulation</keyword>
<dbReference type="InterPro" id="IPR037923">
    <property type="entry name" value="HTH-like"/>
</dbReference>
<evidence type="ECO:0000313" key="6">
    <source>
        <dbReference type="EMBL" id="MBD2846602.1"/>
    </source>
</evidence>
<dbReference type="SMART" id="SM00342">
    <property type="entry name" value="HTH_ARAC"/>
    <property type="match status" value="1"/>
</dbReference>
<organism evidence="6 7">
    <name type="scientific">Paenibacillus sabuli</name>
    <dbReference type="NCBI Taxonomy" id="2772509"/>
    <lineage>
        <taxon>Bacteria</taxon>
        <taxon>Bacillati</taxon>
        <taxon>Bacillota</taxon>
        <taxon>Bacilli</taxon>
        <taxon>Bacillales</taxon>
        <taxon>Paenibacillaceae</taxon>
        <taxon>Paenibacillus</taxon>
    </lineage>
</organism>
<proteinExistence type="predicted"/>
<protein>
    <submittedName>
        <fullName evidence="6">Helix-turn-helix transcriptional regulator</fullName>
    </submittedName>
</protein>
<dbReference type="GO" id="GO:0043565">
    <property type="term" value="F:sequence-specific DNA binding"/>
    <property type="evidence" value="ECO:0007669"/>
    <property type="project" value="InterPro"/>
</dbReference>
<dbReference type="InterPro" id="IPR050204">
    <property type="entry name" value="AraC_XylS_family_regulators"/>
</dbReference>
<dbReference type="InterPro" id="IPR018060">
    <property type="entry name" value="HTH_AraC"/>
</dbReference>
<gene>
    <name evidence="6" type="ORF">IDH44_15485</name>
</gene>
<dbReference type="Proteomes" id="UP000621560">
    <property type="component" value="Unassembled WGS sequence"/>
</dbReference>
<name>A0A927GTD2_9BACL</name>
<dbReference type="InterPro" id="IPR009057">
    <property type="entry name" value="Homeodomain-like_sf"/>
</dbReference>
<sequence length="274" mass="30332">MSDTGLSTQHPEQAIRIRRHLFHSASTSGKLYVSHCFKIVWVRQGEAVWRIGGLAESIHSGDIVLLGNEEKRRFERVSAEQPLELMTMELEPRYLYDTGLLPLFTEAGAGGQKHRIVAAGPALTRLLELVDREERSPDGYSRVMLAACAAQILTGIARRIELPAGRRAVIPPRMAAAIAHIDAHFGRPIRLEELARIAHMSPTAFSKAFTRTNGVGPAQYIKRKRIGQAIRLLEETDRTVLDIALECGFANISNFYKAFHSLTGQAPGDYRGGP</sequence>
<keyword evidence="1" id="KW-0963">Cytoplasm</keyword>
<dbReference type="GO" id="GO:0003700">
    <property type="term" value="F:DNA-binding transcription factor activity"/>
    <property type="evidence" value="ECO:0007669"/>
    <property type="project" value="InterPro"/>
</dbReference>